<dbReference type="PANTHER" id="PTHR34124:SF2">
    <property type="entry name" value="F16B3.27 PROTEIN-RELATED"/>
    <property type="match status" value="1"/>
</dbReference>
<dbReference type="PANTHER" id="PTHR34124">
    <property type="entry name" value="F16B3.27 PROTEIN-RELATED"/>
    <property type="match status" value="1"/>
</dbReference>
<sequence length="147" mass="16497">MLAPTHAQGVPPQQRRPPRAASNCIFLTLSIRLFTSLVGFLFILLRILTIVGALSGCASASRAASSIEKFYGAHMEDDDVLILKLAEGLCVLMFCLEWVVLTLAFFLNYYAYMERRSINVNNNGYGARSGKVQDEEDFKSWPWPFQV</sequence>
<organism evidence="2 3">
    <name type="scientific">Phtheirospermum japonicum</name>
    <dbReference type="NCBI Taxonomy" id="374723"/>
    <lineage>
        <taxon>Eukaryota</taxon>
        <taxon>Viridiplantae</taxon>
        <taxon>Streptophyta</taxon>
        <taxon>Embryophyta</taxon>
        <taxon>Tracheophyta</taxon>
        <taxon>Spermatophyta</taxon>
        <taxon>Magnoliopsida</taxon>
        <taxon>eudicotyledons</taxon>
        <taxon>Gunneridae</taxon>
        <taxon>Pentapetalae</taxon>
        <taxon>asterids</taxon>
        <taxon>lamiids</taxon>
        <taxon>Lamiales</taxon>
        <taxon>Orobanchaceae</taxon>
        <taxon>Orobanchaceae incertae sedis</taxon>
        <taxon>Phtheirospermum</taxon>
    </lineage>
</organism>
<comment type="caution">
    <text evidence="2">The sequence shown here is derived from an EMBL/GenBank/DDBJ whole genome shotgun (WGS) entry which is preliminary data.</text>
</comment>
<keyword evidence="1" id="KW-0472">Membrane</keyword>
<feature type="transmembrane region" description="Helical" evidence="1">
    <location>
        <begin position="85"/>
        <end position="107"/>
    </location>
</feature>
<keyword evidence="1" id="KW-0812">Transmembrane</keyword>
<feature type="transmembrane region" description="Helical" evidence="1">
    <location>
        <begin position="24"/>
        <end position="45"/>
    </location>
</feature>
<gene>
    <name evidence="2" type="ORF">PHJA_001228000</name>
</gene>
<reference evidence="2" key="1">
    <citation type="submission" date="2020-07" db="EMBL/GenBank/DDBJ databases">
        <title>Ethylene signaling mediates host invasion by parasitic plants.</title>
        <authorList>
            <person name="Yoshida S."/>
        </authorList>
    </citation>
    <scope>NUCLEOTIDE SEQUENCE</scope>
    <source>
        <strain evidence="2">Okayama</strain>
    </source>
</reference>
<name>A0A830C9D9_9LAMI</name>
<dbReference type="AlphaFoldDB" id="A0A830C9D9"/>
<evidence type="ECO:0000313" key="2">
    <source>
        <dbReference type="EMBL" id="GFP90841.1"/>
    </source>
</evidence>
<evidence type="ECO:0000256" key="1">
    <source>
        <dbReference type="SAM" id="Phobius"/>
    </source>
</evidence>
<evidence type="ECO:0000313" key="3">
    <source>
        <dbReference type="Proteomes" id="UP000653305"/>
    </source>
</evidence>
<keyword evidence="1" id="KW-1133">Transmembrane helix</keyword>
<proteinExistence type="predicted"/>
<keyword evidence="3" id="KW-1185">Reference proteome</keyword>
<dbReference type="EMBL" id="BMAC01000226">
    <property type="protein sequence ID" value="GFP90841.1"/>
    <property type="molecule type" value="Genomic_DNA"/>
</dbReference>
<dbReference type="Proteomes" id="UP000653305">
    <property type="component" value="Unassembled WGS sequence"/>
</dbReference>
<accession>A0A830C9D9</accession>
<dbReference type="OrthoDB" id="1284989at2759"/>
<protein>
    <submittedName>
        <fullName evidence="2">Uncharacterized protein</fullName>
    </submittedName>
</protein>